<evidence type="ECO:0000313" key="3">
    <source>
        <dbReference type="Proteomes" id="UP000249499"/>
    </source>
</evidence>
<dbReference type="Proteomes" id="UP000249499">
    <property type="component" value="Plasmid pRt1078"/>
</dbReference>
<reference evidence="3" key="2">
    <citation type="journal article" date="2023" name="MicrobiologyOpen">
        <title>Genomics of the tumorigenes clade of the family Rhizobiaceae and description of Rhizobium rhododendri sp. nov.</title>
        <authorList>
            <person name="Kuzmanovic N."/>
            <person name="diCenzo G.C."/>
            <person name="Bunk B."/>
            <person name="Sproeer C."/>
            <person name="Fruehling A."/>
            <person name="Neumann-Schaal M."/>
            <person name="Overmann J."/>
            <person name="Smalla K."/>
        </authorList>
    </citation>
    <scope>NUCLEOTIDE SEQUENCE [LARGE SCALE GENOMIC DNA]</scope>
    <source>
        <strain evidence="3">1078</strain>
        <plasmid evidence="3">pRt1078</plasmid>
    </source>
</reference>
<protein>
    <submittedName>
        <fullName evidence="2">Type II toxin-antitoxin system prevent-host-death family antitoxin</fullName>
    </submittedName>
</protein>
<sequence length="97" mass="10755">MPQTHYKISEARKNFAEVLQRANQGEEIIIMRGNEVYARVGPAELSGKRTFGLLAQRGFPDDLFNEHDAEQATIDAGDWNDDTGIFCGAPVDSAKRS</sequence>
<dbReference type="EMBL" id="CP117256">
    <property type="protein sequence ID" value="WFR97620.1"/>
    <property type="molecule type" value="Genomic_DNA"/>
</dbReference>
<geneLocation type="plasmid" evidence="2 3">
    <name>pRt1078</name>
</geneLocation>
<keyword evidence="3" id="KW-1185">Reference proteome</keyword>
<name>A0AAF1KP44_9HYPH</name>
<dbReference type="AlphaFoldDB" id="A0AAF1KP44"/>
<evidence type="ECO:0000313" key="2">
    <source>
        <dbReference type="EMBL" id="WFR97620.1"/>
    </source>
</evidence>
<dbReference type="SUPFAM" id="SSF143120">
    <property type="entry name" value="YefM-like"/>
    <property type="match status" value="1"/>
</dbReference>
<dbReference type="KEGG" id="rtu:PR017_20710"/>
<gene>
    <name evidence="2" type="ORF">PR017_20710</name>
</gene>
<dbReference type="NCBIfam" id="TIGR01552">
    <property type="entry name" value="phd_fam"/>
    <property type="match status" value="1"/>
</dbReference>
<dbReference type="RefSeq" id="WP_111222222.1">
    <property type="nucleotide sequence ID" value="NZ_CP117256.1"/>
</dbReference>
<dbReference type="Gene3D" id="3.40.1620.10">
    <property type="entry name" value="YefM-like domain"/>
    <property type="match status" value="1"/>
</dbReference>
<proteinExistence type="inferred from homology"/>
<dbReference type="InterPro" id="IPR036165">
    <property type="entry name" value="YefM-like_sf"/>
</dbReference>
<keyword evidence="2" id="KW-0614">Plasmid</keyword>
<comment type="similarity">
    <text evidence="1">Belongs to the phD/YefM antitoxin family.</text>
</comment>
<organism evidence="2 3">
    <name type="scientific">Rhizobium tumorigenes</name>
    <dbReference type="NCBI Taxonomy" id="2041385"/>
    <lineage>
        <taxon>Bacteria</taxon>
        <taxon>Pseudomonadati</taxon>
        <taxon>Pseudomonadota</taxon>
        <taxon>Alphaproteobacteria</taxon>
        <taxon>Hyphomicrobiales</taxon>
        <taxon>Rhizobiaceae</taxon>
        <taxon>Rhizobium/Agrobacterium group</taxon>
        <taxon>Rhizobium</taxon>
    </lineage>
</organism>
<reference evidence="2 3" key="1">
    <citation type="journal article" date="2018" name="Sci. Rep.">
        <title>Rhizobium tumorigenes sp. nov., a novel plant tumorigenic bacterium isolated from cane gall tumors on thornless blackberry.</title>
        <authorList>
            <person name="Kuzmanovi N."/>
            <person name="Smalla K."/>
            <person name="Gronow S."/>
            <person name="PuBawska J."/>
        </authorList>
    </citation>
    <scope>NUCLEOTIDE SEQUENCE [LARGE SCALE GENOMIC DNA]</scope>
    <source>
        <strain evidence="2 3">1078</strain>
    </source>
</reference>
<evidence type="ECO:0000256" key="1">
    <source>
        <dbReference type="ARBA" id="ARBA00009981"/>
    </source>
</evidence>
<accession>A0AAF1KP44</accession>